<sequence>MKKIVVCTLSLIVLATGGIAVSAATEYPDGGTWNYGVGVTGSYSDYFHGTKRHSATVKKGSDESYQAQGAGVWAKARLGAYSGCNFYYNYW</sequence>
<protein>
    <submittedName>
        <fullName evidence="2">Lactococcin 972 family bacteriocin</fullName>
    </submittedName>
</protein>
<keyword evidence="1" id="KW-0732">Signal</keyword>
<evidence type="ECO:0000313" key="3">
    <source>
        <dbReference type="Proteomes" id="UP001249945"/>
    </source>
</evidence>
<name>A0AAW8R9M2_CARDV</name>
<dbReference type="Gene3D" id="2.60.40.2850">
    <property type="match status" value="1"/>
</dbReference>
<evidence type="ECO:0000313" key="2">
    <source>
        <dbReference type="EMBL" id="MDT1972918.1"/>
    </source>
</evidence>
<dbReference type="AlphaFoldDB" id="A0AAW8R9M2"/>
<accession>A0AAW8R9M2</accession>
<evidence type="ECO:0000256" key="1">
    <source>
        <dbReference type="SAM" id="SignalP"/>
    </source>
</evidence>
<dbReference type="NCBIfam" id="TIGR01653">
    <property type="entry name" value="lactococcin_972"/>
    <property type="match status" value="1"/>
</dbReference>
<dbReference type="Proteomes" id="UP001249945">
    <property type="component" value="Unassembled WGS sequence"/>
</dbReference>
<dbReference type="EMBL" id="JALRMR010000001">
    <property type="protein sequence ID" value="MDT1972918.1"/>
    <property type="molecule type" value="Genomic_DNA"/>
</dbReference>
<proteinExistence type="predicted"/>
<feature type="chain" id="PRO_5043914264" evidence="1">
    <location>
        <begin position="24"/>
        <end position="91"/>
    </location>
</feature>
<organism evidence="2 3">
    <name type="scientific">Carnobacterium divergens</name>
    <name type="common">Lactobacillus divergens</name>
    <dbReference type="NCBI Taxonomy" id="2748"/>
    <lineage>
        <taxon>Bacteria</taxon>
        <taxon>Bacillati</taxon>
        <taxon>Bacillota</taxon>
        <taxon>Bacilli</taxon>
        <taxon>Lactobacillales</taxon>
        <taxon>Carnobacteriaceae</taxon>
        <taxon>Carnobacterium</taxon>
    </lineage>
</organism>
<feature type="signal peptide" evidence="1">
    <location>
        <begin position="1"/>
        <end position="23"/>
    </location>
</feature>
<dbReference type="Pfam" id="PF09683">
    <property type="entry name" value="Lactococcin_972"/>
    <property type="match status" value="1"/>
</dbReference>
<gene>
    <name evidence="2" type="ORF">MX635_00750</name>
</gene>
<comment type="caution">
    <text evidence="2">The sequence shown here is derived from an EMBL/GenBank/DDBJ whole genome shotgun (WGS) entry which is preliminary data.</text>
</comment>
<reference evidence="2" key="1">
    <citation type="submission" date="2022-04" db="EMBL/GenBank/DDBJ databases">
        <title>Draft genome sequences of lactic acid bacteria (LAB) strains involved in meat spoilage.</title>
        <authorList>
            <person name="Palevich N."/>
        </authorList>
    </citation>
    <scope>NUCLEOTIDE SEQUENCE</scope>
    <source>
        <strain evidence="2">9-14</strain>
    </source>
</reference>
<dbReference type="InterPro" id="IPR006540">
    <property type="entry name" value="Lactococcin_972"/>
</dbReference>
<dbReference type="RefSeq" id="WP_311779740.1">
    <property type="nucleotide sequence ID" value="NZ_JALRMR010000001.1"/>
</dbReference>